<dbReference type="Proteomes" id="UP000192468">
    <property type="component" value="Unassembled WGS sequence"/>
</dbReference>
<evidence type="ECO:0000313" key="2">
    <source>
        <dbReference type="EMBL" id="SMC18433.1"/>
    </source>
</evidence>
<gene>
    <name evidence="2" type="ORF">SAMN02745134_00561</name>
</gene>
<evidence type="ECO:0000256" key="1">
    <source>
        <dbReference type="SAM" id="Phobius"/>
    </source>
</evidence>
<dbReference type="OrthoDB" id="3192072at2"/>
<evidence type="ECO:0008006" key="4">
    <source>
        <dbReference type="Google" id="ProtNLM"/>
    </source>
</evidence>
<feature type="transmembrane region" description="Helical" evidence="1">
    <location>
        <begin position="133"/>
        <end position="160"/>
    </location>
</feature>
<evidence type="ECO:0000313" key="3">
    <source>
        <dbReference type="Proteomes" id="UP000192468"/>
    </source>
</evidence>
<proteinExistence type="predicted"/>
<dbReference type="STRING" id="1121291.SAMN02745134_00561"/>
<protein>
    <recommendedName>
        <fullName evidence="4">Nitroreductase</fullName>
    </recommendedName>
</protein>
<sequence length="161" mass="18172">MLFIIESIILCSLFTLIVVPSTLKDPLKQIDNYPPAIRQRVKSLPDYNGKIPTNKKVLSTKIIGIILFVVMFSILVYLSGARKFVSAFTYTFGLCMIINLFDVLILDIAFFCHYKRYRIPGTEDMVKEYESPWFHIIGGVKGIFISIVISIMSAGLIVAVV</sequence>
<accession>A0A1W1X3M4</accession>
<name>A0A1W1X3M4_9CLOT</name>
<dbReference type="AlphaFoldDB" id="A0A1W1X3M4"/>
<feature type="transmembrane region" description="Helical" evidence="1">
    <location>
        <begin position="90"/>
        <end position="113"/>
    </location>
</feature>
<keyword evidence="1" id="KW-0812">Transmembrane</keyword>
<dbReference type="EMBL" id="FWXH01000002">
    <property type="protein sequence ID" value="SMC18433.1"/>
    <property type="molecule type" value="Genomic_DNA"/>
</dbReference>
<feature type="transmembrane region" description="Helical" evidence="1">
    <location>
        <begin position="58"/>
        <end position="78"/>
    </location>
</feature>
<organism evidence="2 3">
    <name type="scientific">Clostridium acidisoli DSM 12555</name>
    <dbReference type="NCBI Taxonomy" id="1121291"/>
    <lineage>
        <taxon>Bacteria</taxon>
        <taxon>Bacillati</taxon>
        <taxon>Bacillota</taxon>
        <taxon>Clostridia</taxon>
        <taxon>Eubacteriales</taxon>
        <taxon>Clostridiaceae</taxon>
        <taxon>Clostridium</taxon>
    </lineage>
</organism>
<reference evidence="2 3" key="1">
    <citation type="submission" date="2017-04" db="EMBL/GenBank/DDBJ databases">
        <authorList>
            <person name="Afonso C.L."/>
            <person name="Miller P.J."/>
            <person name="Scott M.A."/>
            <person name="Spackman E."/>
            <person name="Goraichik I."/>
            <person name="Dimitrov K.M."/>
            <person name="Suarez D.L."/>
            <person name="Swayne D.E."/>
        </authorList>
    </citation>
    <scope>NUCLEOTIDE SEQUENCE [LARGE SCALE GENOMIC DNA]</scope>
    <source>
        <strain evidence="2 3">DSM 12555</strain>
    </source>
</reference>
<keyword evidence="1" id="KW-1133">Transmembrane helix</keyword>
<keyword evidence="3" id="KW-1185">Reference proteome</keyword>
<keyword evidence="1" id="KW-0472">Membrane</keyword>
<dbReference type="RefSeq" id="WP_084113746.1">
    <property type="nucleotide sequence ID" value="NZ_FWXH01000002.1"/>
</dbReference>